<dbReference type="GO" id="GO:0005509">
    <property type="term" value="F:calcium ion binding"/>
    <property type="evidence" value="ECO:0007669"/>
    <property type="project" value="UniProtKB-ARBA"/>
</dbReference>
<comment type="caution">
    <text evidence="15">The sequence shown here is derived from an EMBL/GenBank/DDBJ whole genome shotgun (WGS) entry which is preliminary data.</text>
</comment>
<dbReference type="FunFam" id="1.10.287.130:FF:000001">
    <property type="entry name" value="Two-component sensor histidine kinase"/>
    <property type="match status" value="1"/>
</dbReference>
<feature type="domain" description="HAMP" evidence="14">
    <location>
        <begin position="198"/>
        <end position="251"/>
    </location>
</feature>
<dbReference type="Pfam" id="PF02518">
    <property type="entry name" value="HATPase_c"/>
    <property type="match status" value="1"/>
</dbReference>
<feature type="transmembrane region" description="Helical" evidence="12">
    <location>
        <begin position="174"/>
        <end position="197"/>
    </location>
</feature>
<organism evidence="15 16">
    <name type="scientific">Nostocoides japonicum T1-X7</name>
    <dbReference type="NCBI Taxonomy" id="1194083"/>
    <lineage>
        <taxon>Bacteria</taxon>
        <taxon>Bacillati</taxon>
        <taxon>Actinomycetota</taxon>
        <taxon>Actinomycetes</taxon>
        <taxon>Micrococcales</taxon>
        <taxon>Intrasporangiaceae</taxon>
        <taxon>Nostocoides</taxon>
    </lineage>
</organism>
<dbReference type="InterPro" id="IPR003594">
    <property type="entry name" value="HATPase_dom"/>
</dbReference>
<dbReference type="FunFam" id="3.30.565.10:FF:000006">
    <property type="entry name" value="Sensor histidine kinase WalK"/>
    <property type="match status" value="1"/>
</dbReference>
<accession>A0A077LYM3</accession>
<dbReference type="EMBL" id="CAJB01000158">
    <property type="protein sequence ID" value="CCH78007.1"/>
    <property type="molecule type" value="Genomic_DNA"/>
</dbReference>
<evidence type="ECO:0000259" key="14">
    <source>
        <dbReference type="PROSITE" id="PS50885"/>
    </source>
</evidence>
<dbReference type="SUPFAM" id="SSF55874">
    <property type="entry name" value="ATPase domain of HSP90 chaperone/DNA topoisomerase II/histidine kinase"/>
    <property type="match status" value="1"/>
</dbReference>
<comment type="cofactor">
    <cofactor evidence="2">
        <name>a divalent metal cation</name>
        <dbReference type="ChEBI" id="CHEBI:60240"/>
    </cofactor>
</comment>
<name>A0A077LYM3_9MICO</name>
<dbReference type="PRINTS" id="PR00344">
    <property type="entry name" value="BCTRLSENSOR"/>
</dbReference>
<dbReference type="PROSITE" id="PS50109">
    <property type="entry name" value="HIS_KIN"/>
    <property type="match status" value="1"/>
</dbReference>
<keyword evidence="7 12" id="KW-0812">Transmembrane</keyword>
<keyword evidence="16" id="KW-1185">Reference proteome</keyword>
<evidence type="ECO:0000259" key="13">
    <source>
        <dbReference type="PROSITE" id="PS50109"/>
    </source>
</evidence>
<dbReference type="CDD" id="cd06225">
    <property type="entry name" value="HAMP"/>
    <property type="match status" value="1"/>
</dbReference>
<gene>
    <name evidence="15" type="ORF">BN12_2400021</name>
</gene>
<keyword evidence="6 15" id="KW-0808">Transferase</keyword>
<dbReference type="STRING" id="1194083.BN12_2400021"/>
<dbReference type="PROSITE" id="PS50885">
    <property type="entry name" value="HAMP"/>
    <property type="match status" value="1"/>
</dbReference>
<evidence type="ECO:0000256" key="7">
    <source>
        <dbReference type="ARBA" id="ARBA00022692"/>
    </source>
</evidence>
<dbReference type="Proteomes" id="UP000035721">
    <property type="component" value="Unassembled WGS sequence"/>
</dbReference>
<dbReference type="PANTHER" id="PTHR45436:SF5">
    <property type="entry name" value="SENSOR HISTIDINE KINASE TRCS"/>
    <property type="match status" value="1"/>
</dbReference>
<dbReference type="EC" id="2.7.13.3" evidence="4"/>
<dbReference type="SMART" id="SM00388">
    <property type="entry name" value="HisKA"/>
    <property type="match status" value="1"/>
</dbReference>
<dbReference type="CDD" id="cd00082">
    <property type="entry name" value="HisKA"/>
    <property type="match status" value="1"/>
</dbReference>
<dbReference type="InterPro" id="IPR004358">
    <property type="entry name" value="Sig_transdc_His_kin-like_C"/>
</dbReference>
<dbReference type="Pfam" id="PF00512">
    <property type="entry name" value="HisKA"/>
    <property type="match status" value="1"/>
</dbReference>
<keyword evidence="8 15" id="KW-0418">Kinase</keyword>
<evidence type="ECO:0000256" key="2">
    <source>
        <dbReference type="ARBA" id="ARBA00001968"/>
    </source>
</evidence>
<comment type="catalytic activity">
    <reaction evidence="1">
        <text>ATP + protein L-histidine = ADP + protein N-phospho-L-histidine.</text>
        <dbReference type="EC" id="2.7.13.3"/>
    </reaction>
</comment>
<dbReference type="Gene3D" id="3.30.565.10">
    <property type="entry name" value="Histidine kinase-like ATPase, C-terminal domain"/>
    <property type="match status" value="1"/>
</dbReference>
<evidence type="ECO:0000256" key="8">
    <source>
        <dbReference type="ARBA" id="ARBA00022777"/>
    </source>
</evidence>
<dbReference type="InterPro" id="IPR003660">
    <property type="entry name" value="HAMP_dom"/>
</dbReference>
<dbReference type="PANTHER" id="PTHR45436">
    <property type="entry name" value="SENSOR HISTIDINE KINASE YKOH"/>
    <property type="match status" value="1"/>
</dbReference>
<reference evidence="15 16" key="1">
    <citation type="journal article" date="2013" name="ISME J.">
        <title>A metabolic model for members of the genus Tetrasphaera involved in enhanced biological phosphorus removal.</title>
        <authorList>
            <person name="Kristiansen R."/>
            <person name="Nguyen H.T.T."/>
            <person name="Saunders A.M."/>
            <person name="Nielsen J.L."/>
            <person name="Wimmer R."/>
            <person name="Le V.Q."/>
            <person name="McIlroy S.J."/>
            <person name="Petrovski S."/>
            <person name="Seviour R.J."/>
            <person name="Calteau A."/>
            <person name="Nielsen K.L."/>
            <person name="Nielsen P.H."/>
        </authorList>
    </citation>
    <scope>NUCLEOTIDE SEQUENCE [LARGE SCALE GENOMIC DNA]</scope>
    <source>
        <strain evidence="15 16">T1-X7</strain>
    </source>
</reference>
<dbReference type="CDD" id="cd00075">
    <property type="entry name" value="HATPase"/>
    <property type="match status" value="1"/>
</dbReference>
<dbReference type="Gene3D" id="6.10.340.10">
    <property type="match status" value="1"/>
</dbReference>
<evidence type="ECO:0000256" key="12">
    <source>
        <dbReference type="SAM" id="Phobius"/>
    </source>
</evidence>
<dbReference type="SMART" id="SM00304">
    <property type="entry name" value="HAMP"/>
    <property type="match status" value="1"/>
</dbReference>
<evidence type="ECO:0000256" key="10">
    <source>
        <dbReference type="ARBA" id="ARBA00023012"/>
    </source>
</evidence>
<evidence type="ECO:0000313" key="16">
    <source>
        <dbReference type="Proteomes" id="UP000035721"/>
    </source>
</evidence>
<evidence type="ECO:0000256" key="4">
    <source>
        <dbReference type="ARBA" id="ARBA00012438"/>
    </source>
</evidence>
<evidence type="ECO:0000256" key="6">
    <source>
        <dbReference type="ARBA" id="ARBA00022679"/>
    </source>
</evidence>
<evidence type="ECO:0000313" key="15">
    <source>
        <dbReference type="EMBL" id="CCH78007.1"/>
    </source>
</evidence>
<keyword evidence="9 12" id="KW-1133">Transmembrane helix</keyword>
<dbReference type="OrthoDB" id="9786919at2"/>
<keyword evidence="5" id="KW-0597">Phosphoprotein</keyword>
<keyword evidence="10" id="KW-0902">Two-component regulatory system</keyword>
<feature type="transmembrane region" description="Helical" evidence="12">
    <location>
        <begin position="29"/>
        <end position="52"/>
    </location>
</feature>
<evidence type="ECO:0000256" key="1">
    <source>
        <dbReference type="ARBA" id="ARBA00000085"/>
    </source>
</evidence>
<dbReference type="Gene3D" id="1.10.287.130">
    <property type="match status" value="1"/>
</dbReference>
<dbReference type="AlphaFoldDB" id="A0A077LYM3"/>
<evidence type="ECO:0000256" key="5">
    <source>
        <dbReference type="ARBA" id="ARBA00022553"/>
    </source>
</evidence>
<dbReference type="InterPro" id="IPR050428">
    <property type="entry name" value="TCS_sensor_his_kinase"/>
</dbReference>
<dbReference type="SUPFAM" id="SSF158472">
    <property type="entry name" value="HAMP domain-like"/>
    <property type="match status" value="1"/>
</dbReference>
<dbReference type="SMART" id="SM00387">
    <property type="entry name" value="HATPase_c"/>
    <property type="match status" value="1"/>
</dbReference>
<dbReference type="InterPro" id="IPR036890">
    <property type="entry name" value="HATPase_C_sf"/>
</dbReference>
<proteinExistence type="predicted"/>
<evidence type="ECO:0000256" key="9">
    <source>
        <dbReference type="ARBA" id="ARBA00022989"/>
    </source>
</evidence>
<protein>
    <recommendedName>
        <fullName evidence="4">histidine kinase</fullName>
        <ecNumber evidence="4">2.7.13.3</ecNumber>
    </recommendedName>
</protein>
<dbReference type="InterPro" id="IPR036097">
    <property type="entry name" value="HisK_dim/P_sf"/>
</dbReference>
<comment type="subcellular location">
    <subcellularLocation>
        <location evidence="3">Cell membrane</location>
    </subcellularLocation>
</comment>
<dbReference type="GO" id="GO:0005886">
    <property type="term" value="C:plasma membrane"/>
    <property type="evidence" value="ECO:0007669"/>
    <property type="project" value="UniProtKB-SubCell"/>
</dbReference>
<dbReference type="InterPro" id="IPR003661">
    <property type="entry name" value="HisK_dim/P_dom"/>
</dbReference>
<sequence length="493" mass="51941">MTGAPLEPPVARAQALARRLESIPLRVRLVGVLSALMAVALVATTAVTAVLMQRDLVSRVDSELRAAATPVANQVLSDIHDAPSATILSAYAVVYLPVDGSPEQIANPTGYSEHPAIPPLPLTDPRVVTGRPFTVGSTDGDLDWRVVARPTTDRSATVAVAVPLAGVEHTVHRLLLVTGLIGLAVLLALAALGWYLVRRAFRPLSQIEDTAAAIAAGDLTQRIPVRAADDEVQSLARSLNGMLTQIEESFALREASEERMRQFVSDASHELRTPLATVRGYAELYRQGAVADRDSLDAAMGRIEGEATRMGGLVDDLLTLARLDEEPHASVHPVDLTVLAADAVQDAKAQAPDRTVRLDVAPDGGPYIVEGTESRLRQVLANLVTNAIRHTPSGTPVEVALATDADGSHVVVKVIDHGNGVDAAIARKIFERFYRADKARSREHGGTGLGLAIVAAIVAGHDGRVGLATTPGGGATFVVEIPTAFSQTSHGAL</sequence>
<dbReference type="SUPFAM" id="SSF47384">
    <property type="entry name" value="Homodimeric domain of signal transducing histidine kinase"/>
    <property type="match status" value="1"/>
</dbReference>
<dbReference type="Pfam" id="PF00672">
    <property type="entry name" value="HAMP"/>
    <property type="match status" value="1"/>
</dbReference>
<dbReference type="GO" id="GO:0000155">
    <property type="term" value="F:phosphorelay sensor kinase activity"/>
    <property type="evidence" value="ECO:0007669"/>
    <property type="project" value="InterPro"/>
</dbReference>
<keyword evidence="11 12" id="KW-0472">Membrane</keyword>
<evidence type="ECO:0000256" key="3">
    <source>
        <dbReference type="ARBA" id="ARBA00004236"/>
    </source>
</evidence>
<dbReference type="InterPro" id="IPR005467">
    <property type="entry name" value="His_kinase_dom"/>
</dbReference>
<evidence type="ECO:0000256" key="11">
    <source>
        <dbReference type="ARBA" id="ARBA00023136"/>
    </source>
</evidence>
<dbReference type="RefSeq" id="WP_048554920.1">
    <property type="nucleotide sequence ID" value="NZ_HF570958.1"/>
</dbReference>
<feature type="domain" description="Histidine kinase" evidence="13">
    <location>
        <begin position="266"/>
        <end position="485"/>
    </location>
</feature>